<dbReference type="PANTHER" id="PTHR32319">
    <property type="entry name" value="BACTERIAL HEMOLYSIN-LIKE PROTEIN"/>
    <property type="match status" value="1"/>
</dbReference>
<dbReference type="InterPro" id="IPR047048">
    <property type="entry name" value="TlyA"/>
</dbReference>
<comment type="caution">
    <text evidence="5">The sequence shown here is derived from an EMBL/GenBank/DDBJ whole genome shotgun (WGS) entry which is preliminary data.</text>
</comment>
<protein>
    <submittedName>
        <fullName evidence="5">TlyA family rRNA (Cytidine-2'-O)-methyltransferase</fullName>
    </submittedName>
</protein>
<sequence length="271" mass="27754">MSSRLDSALAARGLARSRTHAAALIEAGRVLVGGRVAAKASLRVDAAADITVTALDHYVSRAAHKLVRALDGFGIDPAGRVALDMGASTGGFTQVLRERDAEPVLAVDVGHGQLAPQVALDAEVRVVEGFNVRHMTAETLAAASGVTAAPSVITGDLSFISLTHVLPAVARVAAPDADVVLLVKPQFEVGRTRVRGGVVTDPGLRSDAVTEVLFSARDAGMGTLGVLASPIQGTHGNVEVLVHVAPGRGSDPTEWKTTIDRCCAGGADGGR</sequence>
<dbReference type="Proteomes" id="UP000657592">
    <property type="component" value="Unassembled WGS sequence"/>
</dbReference>
<dbReference type="InterPro" id="IPR004538">
    <property type="entry name" value="Hemolysin_A/TlyA"/>
</dbReference>
<gene>
    <name evidence="5" type="ORF">GCM10010921_22010</name>
</gene>
<evidence type="ECO:0000256" key="2">
    <source>
        <dbReference type="ARBA" id="ARBA00029460"/>
    </source>
</evidence>
<dbReference type="SUPFAM" id="SSF53335">
    <property type="entry name" value="S-adenosyl-L-methionine-dependent methyltransferases"/>
    <property type="match status" value="1"/>
</dbReference>
<dbReference type="Pfam" id="PF01728">
    <property type="entry name" value="FtsJ"/>
    <property type="match status" value="1"/>
</dbReference>
<evidence type="ECO:0000256" key="1">
    <source>
        <dbReference type="ARBA" id="ARBA00022884"/>
    </source>
</evidence>
<dbReference type="InterPro" id="IPR002942">
    <property type="entry name" value="S4_RNA-bd"/>
</dbReference>
<evidence type="ECO:0000259" key="4">
    <source>
        <dbReference type="SMART" id="SM00363"/>
    </source>
</evidence>
<dbReference type="PANTHER" id="PTHR32319:SF0">
    <property type="entry name" value="BACTERIAL HEMOLYSIN-LIKE PROTEIN"/>
    <property type="match status" value="1"/>
</dbReference>
<reference evidence="5" key="2">
    <citation type="submission" date="2020-09" db="EMBL/GenBank/DDBJ databases">
        <authorList>
            <person name="Sun Q."/>
            <person name="Zhou Y."/>
        </authorList>
    </citation>
    <scope>NUCLEOTIDE SEQUENCE</scope>
    <source>
        <strain evidence="5">CGMCC 1.15794</strain>
    </source>
</reference>
<evidence type="ECO:0000313" key="5">
    <source>
        <dbReference type="EMBL" id="GGH46136.1"/>
    </source>
</evidence>
<dbReference type="InterPro" id="IPR036986">
    <property type="entry name" value="S4_RNA-bd_sf"/>
</dbReference>
<dbReference type="Gene3D" id="3.40.50.150">
    <property type="entry name" value="Vaccinia Virus protein VP39"/>
    <property type="match status" value="1"/>
</dbReference>
<dbReference type="PROSITE" id="PS50889">
    <property type="entry name" value="S4"/>
    <property type="match status" value="1"/>
</dbReference>
<dbReference type="SUPFAM" id="SSF55174">
    <property type="entry name" value="Alpha-L RNA-binding motif"/>
    <property type="match status" value="1"/>
</dbReference>
<proteinExistence type="inferred from homology"/>
<name>A0A917MM44_9MICO</name>
<accession>A0A917MM44</accession>
<dbReference type="GO" id="GO:0032259">
    <property type="term" value="P:methylation"/>
    <property type="evidence" value="ECO:0007669"/>
    <property type="project" value="InterPro"/>
</dbReference>
<dbReference type="InterPro" id="IPR029063">
    <property type="entry name" value="SAM-dependent_MTases_sf"/>
</dbReference>
<comment type="similarity">
    <text evidence="2">Belongs to the TlyA family.</text>
</comment>
<dbReference type="RefSeq" id="WP_188756336.1">
    <property type="nucleotide sequence ID" value="NZ_BMJY01000009.1"/>
</dbReference>
<dbReference type="AlphaFoldDB" id="A0A917MM44"/>
<dbReference type="InterPro" id="IPR002877">
    <property type="entry name" value="RNA_MeTrfase_FtsJ_dom"/>
</dbReference>
<dbReference type="CDD" id="cd00165">
    <property type="entry name" value="S4"/>
    <property type="match status" value="1"/>
</dbReference>
<dbReference type="Pfam" id="PF01479">
    <property type="entry name" value="S4"/>
    <property type="match status" value="1"/>
</dbReference>
<evidence type="ECO:0000313" key="6">
    <source>
        <dbReference type="Proteomes" id="UP000657592"/>
    </source>
</evidence>
<reference evidence="5" key="1">
    <citation type="journal article" date="2014" name="Int. J. Syst. Evol. Microbiol.">
        <title>Complete genome sequence of Corynebacterium casei LMG S-19264T (=DSM 44701T), isolated from a smear-ripened cheese.</title>
        <authorList>
            <consortium name="US DOE Joint Genome Institute (JGI-PGF)"/>
            <person name="Walter F."/>
            <person name="Albersmeier A."/>
            <person name="Kalinowski J."/>
            <person name="Ruckert C."/>
        </authorList>
    </citation>
    <scope>NUCLEOTIDE SEQUENCE</scope>
    <source>
        <strain evidence="5">CGMCC 1.15794</strain>
    </source>
</reference>
<dbReference type="SMART" id="SM00363">
    <property type="entry name" value="S4"/>
    <property type="match status" value="1"/>
</dbReference>
<evidence type="ECO:0000256" key="3">
    <source>
        <dbReference type="PROSITE-ProRule" id="PRU00182"/>
    </source>
</evidence>
<feature type="domain" description="RNA-binding S4" evidence="4">
    <location>
        <begin position="3"/>
        <end position="67"/>
    </location>
</feature>
<keyword evidence="1 3" id="KW-0694">RNA-binding</keyword>
<dbReference type="GO" id="GO:0003723">
    <property type="term" value="F:RNA binding"/>
    <property type="evidence" value="ECO:0007669"/>
    <property type="project" value="UniProtKB-KW"/>
</dbReference>
<organism evidence="5 6">
    <name type="scientific">Microbacterium album</name>
    <dbReference type="NCBI Taxonomy" id="2053191"/>
    <lineage>
        <taxon>Bacteria</taxon>
        <taxon>Bacillati</taxon>
        <taxon>Actinomycetota</taxon>
        <taxon>Actinomycetes</taxon>
        <taxon>Micrococcales</taxon>
        <taxon>Microbacteriaceae</taxon>
        <taxon>Microbacterium</taxon>
    </lineage>
</organism>
<keyword evidence="6" id="KW-1185">Reference proteome</keyword>
<dbReference type="GO" id="GO:0008168">
    <property type="term" value="F:methyltransferase activity"/>
    <property type="evidence" value="ECO:0007669"/>
    <property type="project" value="InterPro"/>
</dbReference>
<dbReference type="EMBL" id="BMJY01000009">
    <property type="protein sequence ID" value="GGH46136.1"/>
    <property type="molecule type" value="Genomic_DNA"/>
</dbReference>
<dbReference type="PIRSF" id="PIRSF005578">
    <property type="entry name" value="TlyA"/>
    <property type="match status" value="1"/>
</dbReference>
<dbReference type="Gene3D" id="3.10.290.10">
    <property type="entry name" value="RNA-binding S4 domain"/>
    <property type="match status" value="1"/>
</dbReference>